<dbReference type="STRING" id="1849968.A8C32_12655"/>
<keyword evidence="2" id="KW-1185">Reference proteome</keyword>
<organism evidence="1 2">
    <name type="scientific">Flavivirga aquatica</name>
    <dbReference type="NCBI Taxonomy" id="1849968"/>
    <lineage>
        <taxon>Bacteria</taxon>
        <taxon>Pseudomonadati</taxon>
        <taxon>Bacteroidota</taxon>
        <taxon>Flavobacteriia</taxon>
        <taxon>Flavobacteriales</taxon>
        <taxon>Flavobacteriaceae</taxon>
        <taxon>Flavivirga</taxon>
    </lineage>
</organism>
<dbReference type="InterPro" id="IPR014917">
    <property type="entry name" value="DUF1800"/>
</dbReference>
<reference evidence="1 2" key="1">
    <citation type="submission" date="2016-05" db="EMBL/GenBank/DDBJ databases">
        <title>Draft Genome Sequence of Algibacter sp. Strain SK-16 Isolated from the Surface Water of Aburatsubo Inlet.</title>
        <authorList>
            <person name="Wong S.-K."/>
            <person name="Yoshizawa S."/>
            <person name="Nakajima Y."/>
            <person name="Ogura Y."/>
            <person name="Tetsuya H."/>
            <person name="Hamasaki K."/>
        </authorList>
    </citation>
    <scope>NUCLEOTIDE SEQUENCE [LARGE SCALE GENOMIC DNA]</scope>
    <source>
        <strain evidence="1 2">SK-16</strain>
    </source>
</reference>
<dbReference type="AlphaFoldDB" id="A0A1E5TDX7"/>
<evidence type="ECO:0008006" key="3">
    <source>
        <dbReference type="Google" id="ProtNLM"/>
    </source>
</evidence>
<gene>
    <name evidence="1" type="ORF">A8C32_12655</name>
</gene>
<dbReference type="RefSeq" id="WP_069828985.1">
    <property type="nucleotide sequence ID" value="NZ_MDJD01000007.1"/>
</dbReference>
<dbReference type="OrthoDB" id="9772295at2"/>
<protein>
    <recommendedName>
        <fullName evidence="3">DUF1800 domain-containing protein</fullName>
    </recommendedName>
</protein>
<proteinExistence type="predicted"/>
<comment type="caution">
    <text evidence="1">The sequence shown here is derived from an EMBL/GenBank/DDBJ whole genome shotgun (WGS) entry which is preliminary data.</text>
</comment>
<name>A0A1E5TDX7_9FLAO</name>
<evidence type="ECO:0000313" key="2">
    <source>
        <dbReference type="Proteomes" id="UP000095713"/>
    </source>
</evidence>
<sequence length="461" mass="53736">MKRKHIQHLYWRIGFGILPAELERLSKKSKRQIIDDLIGTSKKMSPLKIDTKEIENLMVGTFEEVKKNIMEIQKLSRKKTIELNVAWIDRLAKPEALLREKMTLFWANHFVCEDNNFVFTQQFHNTLRTHALGNFKDFVVAISKEAAMTKYLNTKQNRKQRPNENFARELMELFTLGVGHYTEQDIKESAKAFTGYSHNMQGEFVFKKHQHDEGTKTFFGKTGHFTGDDIIDIILKNKQCARYICEKIYCYFVNDIVVESHVNGMVNVFYEDYNIEKLMRFMLLSNWFYDENNIGTKIKSPIEFLVGLKTVVPVDFKKPKQLLYIQKLLGQVLLNPPNVAGWKGGKSWIDSNTIVLRLKLPSILLNSAFISKVEKGVSIDAEFIANKKEVLRNGLGKRFKTESNWVYFNRMFKGVEISDLENHLLLCDINESTSLYLNSLKKVSKREYCIQLMSLPEYQMC</sequence>
<evidence type="ECO:0000313" key="1">
    <source>
        <dbReference type="EMBL" id="OEK09549.1"/>
    </source>
</evidence>
<dbReference type="Proteomes" id="UP000095713">
    <property type="component" value="Unassembled WGS sequence"/>
</dbReference>
<accession>A0A1E5TDX7</accession>
<dbReference type="EMBL" id="MDJD01000007">
    <property type="protein sequence ID" value="OEK09549.1"/>
    <property type="molecule type" value="Genomic_DNA"/>
</dbReference>
<dbReference type="Pfam" id="PF08811">
    <property type="entry name" value="DUF1800"/>
    <property type="match status" value="1"/>
</dbReference>